<feature type="region of interest" description="Disordered" evidence="1">
    <location>
        <begin position="1"/>
        <end position="47"/>
    </location>
</feature>
<evidence type="ECO:0000256" key="1">
    <source>
        <dbReference type="SAM" id="MobiDB-lite"/>
    </source>
</evidence>
<feature type="compositionally biased region" description="Pro residues" evidence="1">
    <location>
        <begin position="36"/>
        <end position="45"/>
    </location>
</feature>
<protein>
    <submittedName>
        <fullName evidence="2">Uncharacterized protein</fullName>
    </submittedName>
</protein>
<name>A0AAW2NNP6_SESRA</name>
<reference evidence="2" key="1">
    <citation type="submission" date="2020-06" db="EMBL/GenBank/DDBJ databases">
        <authorList>
            <person name="Li T."/>
            <person name="Hu X."/>
            <person name="Zhang T."/>
            <person name="Song X."/>
            <person name="Zhang H."/>
            <person name="Dai N."/>
            <person name="Sheng W."/>
            <person name="Hou X."/>
            <person name="Wei L."/>
        </authorList>
    </citation>
    <scope>NUCLEOTIDE SEQUENCE</scope>
    <source>
        <strain evidence="2">G02</strain>
        <tissue evidence="2">Leaf</tissue>
    </source>
</reference>
<comment type="caution">
    <text evidence="2">The sequence shown here is derived from an EMBL/GenBank/DDBJ whole genome shotgun (WGS) entry which is preliminary data.</text>
</comment>
<feature type="region of interest" description="Disordered" evidence="1">
    <location>
        <begin position="81"/>
        <end position="118"/>
    </location>
</feature>
<proteinExistence type="predicted"/>
<feature type="compositionally biased region" description="Basic residues" evidence="1">
    <location>
        <begin position="13"/>
        <end position="35"/>
    </location>
</feature>
<dbReference type="EMBL" id="JACGWJ010000019">
    <property type="protein sequence ID" value="KAL0345110.1"/>
    <property type="molecule type" value="Genomic_DNA"/>
</dbReference>
<gene>
    <name evidence="2" type="ORF">Sradi_4342300</name>
</gene>
<dbReference type="AlphaFoldDB" id="A0AAW2NNP6"/>
<sequence length="118" mass="12998">MDQVKLHPDNRHMNKLRSMKKSCHPINKPHHHPRKATPPPPPNVPPQEAMIQLTQEALLALIRDASTRAAAQAIAQCAAQHPVNLLPPSPRRSRELFGSRGGAEAGRGEQPSFSTRNC</sequence>
<reference evidence="2" key="2">
    <citation type="journal article" date="2024" name="Plant">
        <title>Genomic evolution and insights into agronomic trait innovations of Sesamum species.</title>
        <authorList>
            <person name="Miao H."/>
            <person name="Wang L."/>
            <person name="Qu L."/>
            <person name="Liu H."/>
            <person name="Sun Y."/>
            <person name="Le M."/>
            <person name="Wang Q."/>
            <person name="Wei S."/>
            <person name="Zheng Y."/>
            <person name="Lin W."/>
            <person name="Duan Y."/>
            <person name="Cao H."/>
            <person name="Xiong S."/>
            <person name="Wang X."/>
            <person name="Wei L."/>
            <person name="Li C."/>
            <person name="Ma Q."/>
            <person name="Ju M."/>
            <person name="Zhao R."/>
            <person name="Li G."/>
            <person name="Mu C."/>
            <person name="Tian Q."/>
            <person name="Mei H."/>
            <person name="Zhang T."/>
            <person name="Gao T."/>
            <person name="Zhang H."/>
        </authorList>
    </citation>
    <scope>NUCLEOTIDE SEQUENCE</scope>
    <source>
        <strain evidence="2">G02</strain>
    </source>
</reference>
<organism evidence="2">
    <name type="scientific">Sesamum radiatum</name>
    <name type="common">Black benniseed</name>
    <dbReference type="NCBI Taxonomy" id="300843"/>
    <lineage>
        <taxon>Eukaryota</taxon>
        <taxon>Viridiplantae</taxon>
        <taxon>Streptophyta</taxon>
        <taxon>Embryophyta</taxon>
        <taxon>Tracheophyta</taxon>
        <taxon>Spermatophyta</taxon>
        <taxon>Magnoliopsida</taxon>
        <taxon>eudicotyledons</taxon>
        <taxon>Gunneridae</taxon>
        <taxon>Pentapetalae</taxon>
        <taxon>asterids</taxon>
        <taxon>lamiids</taxon>
        <taxon>Lamiales</taxon>
        <taxon>Pedaliaceae</taxon>
        <taxon>Sesamum</taxon>
    </lineage>
</organism>
<accession>A0AAW2NNP6</accession>
<feature type="compositionally biased region" description="Basic and acidic residues" evidence="1">
    <location>
        <begin position="1"/>
        <end position="12"/>
    </location>
</feature>
<evidence type="ECO:0000313" key="2">
    <source>
        <dbReference type="EMBL" id="KAL0345110.1"/>
    </source>
</evidence>